<feature type="signal peptide" evidence="1">
    <location>
        <begin position="1"/>
        <end position="16"/>
    </location>
</feature>
<keyword evidence="3" id="KW-1185">Reference proteome</keyword>
<dbReference type="GeneID" id="92083137"/>
<dbReference type="EMBL" id="JAQQWE010000009">
    <property type="protein sequence ID" value="KAK7941466.1"/>
    <property type="molecule type" value="Genomic_DNA"/>
</dbReference>
<sequence length="88" mass="8869">MAVIVSAILSFVPIAGEGLGAVTELGDVAAIISIKGAAGNNVFDVYTMVDDGSNAPLAIVDLSMAPLALAAVTPIDKAAQIRREMKTG</sequence>
<comment type="caution">
    <text evidence="2">The sequence shown here is derived from an EMBL/GenBank/DDBJ whole genome shotgun (WGS) entry which is preliminary data.</text>
</comment>
<evidence type="ECO:0000256" key="1">
    <source>
        <dbReference type="SAM" id="SignalP"/>
    </source>
</evidence>
<protein>
    <submittedName>
        <fullName evidence="2">Uncharacterized protein</fullName>
    </submittedName>
</protein>
<evidence type="ECO:0000313" key="2">
    <source>
        <dbReference type="EMBL" id="KAK7941466.1"/>
    </source>
</evidence>
<proteinExistence type="predicted"/>
<dbReference type="Proteomes" id="UP001391051">
    <property type="component" value="Unassembled WGS sequence"/>
</dbReference>
<organism evidence="2 3">
    <name type="scientific">Apiospora aurea</name>
    <dbReference type="NCBI Taxonomy" id="335848"/>
    <lineage>
        <taxon>Eukaryota</taxon>
        <taxon>Fungi</taxon>
        <taxon>Dikarya</taxon>
        <taxon>Ascomycota</taxon>
        <taxon>Pezizomycotina</taxon>
        <taxon>Sordariomycetes</taxon>
        <taxon>Xylariomycetidae</taxon>
        <taxon>Amphisphaeriales</taxon>
        <taxon>Apiosporaceae</taxon>
        <taxon>Apiospora</taxon>
    </lineage>
</organism>
<keyword evidence="1" id="KW-0732">Signal</keyword>
<dbReference type="RefSeq" id="XP_066694218.1">
    <property type="nucleotide sequence ID" value="XM_066850075.1"/>
</dbReference>
<gene>
    <name evidence="2" type="ORF">PG986_013853</name>
</gene>
<accession>A0ABR1PXA9</accession>
<name>A0ABR1PXA9_9PEZI</name>
<feature type="chain" id="PRO_5047128306" evidence="1">
    <location>
        <begin position="17"/>
        <end position="88"/>
    </location>
</feature>
<evidence type="ECO:0000313" key="3">
    <source>
        <dbReference type="Proteomes" id="UP001391051"/>
    </source>
</evidence>
<reference evidence="2 3" key="1">
    <citation type="submission" date="2023-01" db="EMBL/GenBank/DDBJ databases">
        <title>Analysis of 21 Apiospora genomes using comparative genomics revels a genus with tremendous synthesis potential of carbohydrate active enzymes and secondary metabolites.</title>
        <authorList>
            <person name="Sorensen T."/>
        </authorList>
    </citation>
    <scope>NUCLEOTIDE SEQUENCE [LARGE SCALE GENOMIC DNA]</scope>
    <source>
        <strain evidence="2 3">CBS 24483</strain>
    </source>
</reference>